<feature type="transmembrane region" description="Helical" evidence="1">
    <location>
        <begin position="231"/>
        <end position="251"/>
    </location>
</feature>
<evidence type="ECO:0000313" key="4">
    <source>
        <dbReference type="Proteomes" id="UP000823775"/>
    </source>
</evidence>
<feature type="transmembrane region" description="Helical" evidence="1">
    <location>
        <begin position="160"/>
        <end position="182"/>
    </location>
</feature>
<dbReference type="InterPro" id="IPR025461">
    <property type="entry name" value="ABA4-like"/>
</dbReference>
<dbReference type="PANTHER" id="PTHR34543">
    <property type="entry name" value="PROTEIN ABA DEFICIENT 4, CHLOROPLASTIC"/>
    <property type="match status" value="1"/>
</dbReference>
<gene>
    <name evidence="3" type="ORF">HAX54_011218</name>
</gene>
<feature type="transmembrane region" description="Helical" evidence="1">
    <location>
        <begin position="194"/>
        <end position="211"/>
    </location>
</feature>
<comment type="caution">
    <text evidence="3">The sequence shown here is derived from an EMBL/GenBank/DDBJ whole genome shotgun (WGS) entry which is preliminary data.</text>
</comment>
<proteinExistence type="predicted"/>
<dbReference type="Proteomes" id="UP000823775">
    <property type="component" value="Unassembled WGS sequence"/>
</dbReference>
<name>A0ABS8TJE4_DATST</name>
<keyword evidence="4" id="KW-1185">Reference proteome</keyword>
<feature type="chain" id="PRO_5046073108" evidence="2">
    <location>
        <begin position="30"/>
        <end position="330"/>
    </location>
</feature>
<feature type="signal peptide" evidence="2">
    <location>
        <begin position="1"/>
        <end position="29"/>
    </location>
</feature>
<evidence type="ECO:0000313" key="3">
    <source>
        <dbReference type="EMBL" id="MCD7470965.1"/>
    </source>
</evidence>
<organism evidence="3 4">
    <name type="scientific">Datura stramonium</name>
    <name type="common">Jimsonweed</name>
    <name type="synonym">Common thornapple</name>
    <dbReference type="NCBI Taxonomy" id="4076"/>
    <lineage>
        <taxon>Eukaryota</taxon>
        <taxon>Viridiplantae</taxon>
        <taxon>Streptophyta</taxon>
        <taxon>Embryophyta</taxon>
        <taxon>Tracheophyta</taxon>
        <taxon>Spermatophyta</taxon>
        <taxon>Magnoliopsida</taxon>
        <taxon>eudicotyledons</taxon>
        <taxon>Gunneridae</taxon>
        <taxon>Pentapetalae</taxon>
        <taxon>asterids</taxon>
        <taxon>lamiids</taxon>
        <taxon>Solanales</taxon>
        <taxon>Solanaceae</taxon>
        <taxon>Solanoideae</taxon>
        <taxon>Datureae</taxon>
        <taxon>Datura</taxon>
    </lineage>
</organism>
<evidence type="ECO:0000256" key="2">
    <source>
        <dbReference type="SAM" id="SignalP"/>
    </source>
</evidence>
<keyword evidence="1" id="KW-1133">Transmembrane helix</keyword>
<keyword evidence="1" id="KW-0812">Transmembrane</keyword>
<keyword evidence="1" id="KW-0472">Membrane</keyword>
<dbReference type="Pfam" id="PF14108">
    <property type="entry name" value="ABA4-like"/>
    <property type="match status" value="1"/>
</dbReference>
<sequence length="330" mass="37089">MRRPMFYLVRLNQLWTCLLITFAIPKSHSRCHILQYWLSNKQPETGVYANFFAGRDVACSGHKVRSLTPSRRKDTLSSRPQCDTRNGEIPTSHSISVATHFQLRLPLHIFLMNCWAPALVDLEPSLAVEGVLGGSRVIIQLNLQRRSSRVSACWPPSSEVASIAFVGTAAVLPLYTIMVVAPKGTYQKSYEKQHKFYIVLGLLYCVSVIPLDTDTIQLMFASNTGFQRWVLNYIIICKNCMVGILTLPSIQLPGIAKMFSNEVTLASAWIHLLAIDLFAARQVYQDGLQNDIETRHSVSLCLLFCPVGILTHFITKALTSSHEERQRGTH</sequence>
<dbReference type="EMBL" id="JACEIK010001635">
    <property type="protein sequence ID" value="MCD7470965.1"/>
    <property type="molecule type" value="Genomic_DNA"/>
</dbReference>
<evidence type="ECO:0000256" key="1">
    <source>
        <dbReference type="SAM" id="Phobius"/>
    </source>
</evidence>
<dbReference type="PANTHER" id="PTHR34543:SF1">
    <property type="entry name" value="PROTEIN ABA DEFICIENT 4, CHLOROPLASTIC"/>
    <property type="match status" value="1"/>
</dbReference>
<reference evidence="3 4" key="1">
    <citation type="journal article" date="2021" name="BMC Genomics">
        <title>Datura genome reveals duplications of psychoactive alkaloid biosynthetic genes and high mutation rate following tissue culture.</title>
        <authorList>
            <person name="Rajewski A."/>
            <person name="Carter-House D."/>
            <person name="Stajich J."/>
            <person name="Litt A."/>
        </authorList>
    </citation>
    <scope>NUCLEOTIDE SEQUENCE [LARGE SCALE GENOMIC DNA]</scope>
    <source>
        <strain evidence="3">AR-01</strain>
    </source>
</reference>
<keyword evidence="2" id="KW-0732">Signal</keyword>
<accession>A0ABS8TJE4</accession>
<protein>
    <submittedName>
        <fullName evidence="3">Uncharacterized protein</fullName>
    </submittedName>
</protein>